<evidence type="ECO:0000256" key="1">
    <source>
        <dbReference type="ARBA" id="ARBA00022801"/>
    </source>
</evidence>
<sequence>MKFLCLHGMGTSGAILQAQTRHLRSKLPDDWLFDFVDGEVDCNAAKEVKNLFPAPYYCYYRLPTFENVQEAHELLDDLIEDEGFDALLGFSQGSALAASYLLHRQEAHAGSVPPVKLAVFISASLPFSIDNLHGKAVQERDFPIARPESYLERPPLMQEDEVLARRWTPDRDSARLRLPTVHVFGKQDDYHAQSKSLVDLCDGAGRTVIEHEQGHWIPQSENMSRKVASAIFGSLL</sequence>
<proteinExistence type="predicted"/>
<dbReference type="GO" id="GO:0005634">
    <property type="term" value="C:nucleus"/>
    <property type="evidence" value="ECO:0007669"/>
    <property type="project" value="TreeGrafter"/>
</dbReference>
<name>A0A6A6CNM6_ZASCE</name>
<gene>
    <name evidence="3" type="ORF">M409DRAFT_21984</name>
</gene>
<dbReference type="Gene3D" id="3.40.50.1820">
    <property type="entry name" value="alpha/beta hydrolase"/>
    <property type="match status" value="1"/>
</dbReference>
<dbReference type="AlphaFoldDB" id="A0A6A6CNM6"/>
<dbReference type="InterPro" id="IPR050593">
    <property type="entry name" value="LovG"/>
</dbReference>
<dbReference type="InterPro" id="IPR029058">
    <property type="entry name" value="AB_hydrolase_fold"/>
</dbReference>
<dbReference type="PANTHER" id="PTHR48070:SF7">
    <property type="entry name" value="SERINE HYDROLASE FSH DOMAIN-CONTAINING PROTEIN-RELATED"/>
    <property type="match status" value="1"/>
</dbReference>
<keyword evidence="4" id="KW-1185">Reference proteome</keyword>
<accession>A0A6A6CNM6</accession>
<keyword evidence="1" id="KW-0378">Hydrolase</keyword>
<feature type="domain" description="Serine hydrolase" evidence="2">
    <location>
        <begin position="2"/>
        <end position="226"/>
    </location>
</feature>
<evidence type="ECO:0000313" key="4">
    <source>
        <dbReference type="Proteomes" id="UP000799537"/>
    </source>
</evidence>
<dbReference type="EMBL" id="ML993592">
    <property type="protein sequence ID" value="KAF2167838.1"/>
    <property type="molecule type" value="Genomic_DNA"/>
</dbReference>
<organism evidence="3 4">
    <name type="scientific">Zasmidium cellare ATCC 36951</name>
    <dbReference type="NCBI Taxonomy" id="1080233"/>
    <lineage>
        <taxon>Eukaryota</taxon>
        <taxon>Fungi</taxon>
        <taxon>Dikarya</taxon>
        <taxon>Ascomycota</taxon>
        <taxon>Pezizomycotina</taxon>
        <taxon>Dothideomycetes</taxon>
        <taxon>Dothideomycetidae</taxon>
        <taxon>Mycosphaerellales</taxon>
        <taxon>Mycosphaerellaceae</taxon>
        <taxon>Zasmidium</taxon>
    </lineage>
</organism>
<dbReference type="SUPFAM" id="SSF53474">
    <property type="entry name" value="alpha/beta-Hydrolases"/>
    <property type="match status" value="1"/>
</dbReference>
<reference evidence="3" key="1">
    <citation type="journal article" date="2020" name="Stud. Mycol.">
        <title>101 Dothideomycetes genomes: a test case for predicting lifestyles and emergence of pathogens.</title>
        <authorList>
            <person name="Haridas S."/>
            <person name="Albert R."/>
            <person name="Binder M."/>
            <person name="Bloem J."/>
            <person name="Labutti K."/>
            <person name="Salamov A."/>
            <person name="Andreopoulos B."/>
            <person name="Baker S."/>
            <person name="Barry K."/>
            <person name="Bills G."/>
            <person name="Bluhm B."/>
            <person name="Cannon C."/>
            <person name="Castanera R."/>
            <person name="Culley D."/>
            <person name="Daum C."/>
            <person name="Ezra D."/>
            <person name="Gonzalez J."/>
            <person name="Henrissat B."/>
            <person name="Kuo A."/>
            <person name="Liang C."/>
            <person name="Lipzen A."/>
            <person name="Lutzoni F."/>
            <person name="Magnuson J."/>
            <person name="Mondo S."/>
            <person name="Nolan M."/>
            <person name="Ohm R."/>
            <person name="Pangilinan J."/>
            <person name="Park H.-J."/>
            <person name="Ramirez L."/>
            <person name="Alfaro M."/>
            <person name="Sun H."/>
            <person name="Tritt A."/>
            <person name="Yoshinaga Y."/>
            <person name="Zwiers L.-H."/>
            <person name="Turgeon B."/>
            <person name="Goodwin S."/>
            <person name="Spatafora J."/>
            <person name="Crous P."/>
            <person name="Grigoriev I."/>
        </authorList>
    </citation>
    <scope>NUCLEOTIDE SEQUENCE</scope>
    <source>
        <strain evidence="3">ATCC 36951</strain>
    </source>
</reference>
<evidence type="ECO:0000313" key="3">
    <source>
        <dbReference type="EMBL" id="KAF2167838.1"/>
    </source>
</evidence>
<evidence type="ECO:0000259" key="2">
    <source>
        <dbReference type="Pfam" id="PF03959"/>
    </source>
</evidence>
<dbReference type="RefSeq" id="XP_033668727.1">
    <property type="nucleotide sequence ID" value="XM_033806128.1"/>
</dbReference>
<dbReference type="GO" id="GO:0005737">
    <property type="term" value="C:cytoplasm"/>
    <property type="evidence" value="ECO:0007669"/>
    <property type="project" value="TreeGrafter"/>
</dbReference>
<dbReference type="Pfam" id="PF03959">
    <property type="entry name" value="FSH1"/>
    <property type="match status" value="1"/>
</dbReference>
<protein>
    <recommendedName>
        <fullName evidence="2">Serine hydrolase domain-containing protein</fullName>
    </recommendedName>
</protein>
<dbReference type="Proteomes" id="UP000799537">
    <property type="component" value="Unassembled WGS sequence"/>
</dbReference>
<dbReference type="PANTHER" id="PTHR48070">
    <property type="entry name" value="ESTERASE OVCA2"/>
    <property type="match status" value="1"/>
</dbReference>
<dbReference type="GO" id="GO:0016787">
    <property type="term" value="F:hydrolase activity"/>
    <property type="evidence" value="ECO:0007669"/>
    <property type="project" value="UniProtKB-KW"/>
</dbReference>
<dbReference type="InterPro" id="IPR005645">
    <property type="entry name" value="FSH-like_dom"/>
</dbReference>
<dbReference type="GO" id="GO:0019748">
    <property type="term" value="P:secondary metabolic process"/>
    <property type="evidence" value="ECO:0007669"/>
    <property type="project" value="TreeGrafter"/>
</dbReference>
<dbReference type="OrthoDB" id="2094269at2759"/>
<dbReference type="GeneID" id="54559400"/>